<feature type="non-terminal residue" evidence="3">
    <location>
        <position position="180"/>
    </location>
</feature>
<feature type="region of interest" description="Disordered" evidence="1">
    <location>
        <begin position="57"/>
        <end position="76"/>
    </location>
</feature>
<evidence type="ECO:0000313" key="4">
    <source>
        <dbReference type="Proteomes" id="UP000242791"/>
    </source>
</evidence>
<dbReference type="VEuPathDB" id="FungiDB:ACJ73_07446"/>
<dbReference type="AlphaFoldDB" id="A0A1J9R0W9"/>
<dbReference type="Pfam" id="PF22936">
    <property type="entry name" value="Pol_BBD"/>
    <property type="match status" value="1"/>
</dbReference>
<evidence type="ECO:0000313" key="3">
    <source>
        <dbReference type="EMBL" id="OJD21213.1"/>
    </source>
</evidence>
<proteinExistence type="predicted"/>
<comment type="caution">
    <text evidence="3">The sequence shown here is derived from an EMBL/GenBank/DDBJ whole genome shotgun (WGS) entry which is preliminary data.</text>
</comment>
<dbReference type="Proteomes" id="UP000242791">
    <property type="component" value="Unassembled WGS sequence"/>
</dbReference>
<name>A0A1J9R0W9_9EURO</name>
<dbReference type="EMBL" id="LGTZ01001507">
    <property type="protein sequence ID" value="OJD21213.1"/>
    <property type="molecule type" value="Genomic_DNA"/>
</dbReference>
<reference evidence="3 4" key="1">
    <citation type="submission" date="2015-08" db="EMBL/GenBank/DDBJ databases">
        <title>Emmonsia species relationships and genome sequence.</title>
        <authorList>
            <person name="Cuomo C.A."/>
            <person name="Schwartz I.S."/>
            <person name="Kenyon C."/>
            <person name="De Hoog G.S."/>
            <person name="Govender N.P."/>
            <person name="Botha A."/>
            <person name="Moreno L."/>
            <person name="De Vries M."/>
            <person name="Munoz J.F."/>
            <person name="Stielow J.B."/>
        </authorList>
    </citation>
    <scope>NUCLEOTIDE SEQUENCE [LARGE SCALE GENOMIC DNA]</scope>
    <source>
        <strain evidence="3 4">EI222</strain>
    </source>
</reference>
<evidence type="ECO:0000256" key="1">
    <source>
        <dbReference type="SAM" id="MobiDB-lite"/>
    </source>
</evidence>
<keyword evidence="4" id="KW-1185">Reference proteome</keyword>
<accession>A0A1J9R0W9</accession>
<protein>
    <recommendedName>
        <fullName evidence="2">Retrovirus-related Pol polyprotein from transposon TNT 1-94-like beta-barrel domain-containing protein</fullName>
    </recommendedName>
</protein>
<organism evidence="3 4">
    <name type="scientific">Blastomyces percursus</name>
    <dbReference type="NCBI Taxonomy" id="1658174"/>
    <lineage>
        <taxon>Eukaryota</taxon>
        <taxon>Fungi</taxon>
        <taxon>Dikarya</taxon>
        <taxon>Ascomycota</taxon>
        <taxon>Pezizomycotina</taxon>
        <taxon>Eurotiomycetes</taxon>
        <taxon>Eurotiomycetidae</taxon>
        <taxon>Onygenales</taxon>
        <taxon>Ajellomycetaceae</taxon>
        <taxon>Blastomyces</taxon>
    </lineage>
</organism>
<feature type="domain" description="Retrovirus-related Pol polyprotein from transposon TNT 1-94-like beta-barrel" evidence="2">
    <location>
        <begin position="122"/>
        <end position="174"/>
    </location>
</feature>
<dbReference type="OrthoDB" id="430476at2759"/>
<gene>
    <name evidence="3" type="ORF">ACJ73_07446</name>
</gene>
<sequence length="180" mass="19396">MTAEAEKAAWIIALTLALRPTKFATFAGFKATVKGIAGPYKEAWRLAFAGETRMAMSTESPEGKSPLGALRGNPTPAPRVNFVDGAPGEEAYFDMEADEHYENLARACYTNSASRKRDSLSYLIDSGATHCFQNTLEAIKSYTPFASPKPVKMGDDSVIYAKGHGLVTLILPSQAALTIE</sequence>
<dbReference type="InterPro" id="IPR054722">
    <property type="entry name" value="PolX-like_BBD"/>
</dbReference>
<evidence type="ECO:0000259" key="2">
    <source>
        <dbReference type="Pfam" id="PF22936"/>
    </source>
</evidence>